<dbReference type="GO" id="GO:0046872">
    <property type="term" value="F:metal ion binding"/>
    <property type="evidence" value="ECO:0007669"/>
    <property type="project" value="UniProtKB-KW"/>
</dbReference>
<dbReference type="SFLD" id="SFLDF00299">
    <property type="entry name" value="anaerobic_ribonucleoside-triph"/>
    <property type="match status" value="1"/>
</dbReference>
<dbReference type="InterPro" id="IPR058240">
    <property type="entry name" value="rSAM_sf"/>
</dbReference>
<evidence type="ECO:0000313" key="8">
    <source>
        <dbReference type="EMBL" id="EEF65690.1"/>
    </source>
</evidence>
<comment type="function">
    <text evidence="7">Activation of anaerobic ribonucleoside-triphosphate reductase under anaerobic conditions by generation of an organic free radical, using S-adenosylmethionine and reduced flavodoxin as cosubstrates to produce 5'-deoxy-adenosine.</text>
</comment>
<keyword evidence="2" id="KW-0004">4Fe-4S</keyword>
<dbReference type="EMBL" id="ACCF01000263">
    <property type="protein sequence ID" value="EEF65690.1"/>
    <property type="molecule type" value="Genomic_DNA"/>
</dbReference>
<dbReference type="GO" id="GO:0051539">
    <property type="term" value="F:4 iron, 4 sulfur cluster binding"/>
    <property type="evidence" value="ECO:0007669"/>
    <property type="project" value="UniProtKB-KW"/>
</dbReference>
<dbReference type="SFLD" id="SFLDG01066">
    <property type="entry name" value="organic_radical-activating_enz"/>
    <property type="match status" value="1"/>
</dbReference>
<dbReference type="eggNOG" id="COG0602">
    <property type="taxonomic scope" value="Bacteria"/>
</dbReference>
<dbReference type="PIRSF" id="PIRSF000368">
    <property type="entry name" value="NrdG"/>
    <property type="match status" value="1"/>
</dbReference>
<dbReference type="Pfam" id="PF13353">
    <property type="entry name" value="Fer4_12"/>
    <property type="match status" value="1"/>
</dbReference>
<dbReference type="InterPro" id="IPR012837">
    <property type="entry name" value="NrdG"/>
</dbReference>
<dbReference type="STRING" id="545696.HOLDEFILI_04199"/>
<keyword evidence="4" id="KW-0479">Metal-binding</keyword>
<evidence type="ECO:0000256" key="1">
    <source>
        <dbReference type="ARBA" id="ARBA00001966"/>
    </source>
</evidence>
<dbReference type="SFLD" id="SFLDS00029">
    <property type="entry name" value="Radical_SAM"/>
    <property type="match status" value="1"/>
</dbReference>
<dbReference type="Gene3D" id="3.20.20.70">
    <property type="entry name" value="Aldolase class I"/>
    <property type="match status" value="1"/>
</dbReference>
<dbReference type="AlphaFoldDB" id="B9YEC5"/>
<comment type="cofactor">
    <cofactor evidence="1">
        <name>[4Fe-4S] cluster</name>
        <dbReference type="ChEBI" id="CHEBI:49883"/>
    </cofactor>
</comment>
<keyword evidence="5" id="KW-0408">Iron</keyword>
<accession>B9YEC5</accession>
<dbReference type="Proteomes" id="UP000005950">
    <property type="component" value="Unassembled WGS sequence"/>
</dbReference>
<evidence type="ECO:0000256" key="4">
    <source>
        <dbReference type="ARBA" id="ARBA00022723"/>
    </source>
</evidence>
<comment type="similarity">
    <text evidence="7">Belongs to the organic radical-activating enzymes family.</text>
</comment>
<protein>
    <recommendedName>
        <fullName evidence="7">Anaerobic ribonucleoside-triphosphate reductase-activating protein</fullName>
        <ecNumber evidence="7">1.97.1.-</ecNumber>
    </recommendedName>
</protein>
<proteinExistence type="inferred from homology"/>
<dbReference type="PANTHER" id="PTHR30352:SF2">
    <property type="entry name" value="ANAEROBIC RIBONUCLEOSIDE-TRIPHOSPHATE REDUCTASE-ACTIVATING PROTEIN"/>
    <property type="match status" value="1"/>
</dbReference>
<dbReference type="NCBIfam" id="TIGR02491">
    <property type="entry name" value="NrdG"/>
    <property type="match status" value="1"/>
</dbReference>
<dbReference type="RefSeq" id="WP_006061335.1">
    <property type="nucleotide sequence ID" value="NZ_GG657562.1"/>
</dbReference>
<evidence type="ECO:0000313" key="9">
    <source>
        <dbReference type="Proteomes" id="UP000005950"/>
    </source>
</evidence>
<dbReference type="SUPFAM" id="SSF102114">
    <property type="entry name" value="Radical SAM enzymes"/>
    <property type="match status" value="1"/>
</dbReference>
<reference evidence="8 9" key="2">
    <citation type="submission" date="2009-02" db="EMBL/GenBank/DDBJ databases">
        <title>Draft genome sequence of Holdemania filiformis DSM 12042.</title>
        <authorList>
            <person name="Sudarsanam P."/>
            <person name="Ley R."/>
            <person name="Guruge J."/>
            <person name="Turnbaugh P.J."/>
            <person name="Mahowald M."/>
            <person name="Liep D."/>
            <person name="Gordon J."/>
        </authorList>
    </citation>
    <scope>NUCLEOTIDE SEQUENCE [LARGE SCALE GENOMIC DNA]</scope>
    <source>
        <strain evidence="8 9">DSM 12042</strain>
    </source>
</reference>
<comment type="caution">
    <text evidence="8">The sequence shown here is derived from an EMBL/GenBank/DDBJ whole genome shotgun (WGS) entry which is preliminary data.</text>
</comment>
<dbReference type="InterPro" id="IPR013785">
    <property type="entry name" value="Aldolase_TIM"/>
</dbReference>
<dbReference type="PANTHER" id="PTHR30352">
    <property type="entry name" value="PYRUVATE FORMATE-LYASE-ACTIVATING ENZYME"/>
    <property type="match status" value="1"/>
</dbReference>
<gene>
    <name evidence="8" type="primary">nrdG</name>
    <name evidence="8" type="ORF">HOLDEFILI_04199</name>
</gene>
<dbReference type="OrthoDB" id="9782387at2"/>
<reference evidence="8 9" key="1">
    <citation type="submission" date="2008-12" db="EMBL/GenBank/DDBJ databases">
        <authorList>
            <person name="Fulton L."/>
            <person name="Clifton S."/>
            <person name="Fulton B."/>
            <person name="Xu J."/>
            <person name="Minx P."/>
            <person name="Pepin K.H."/>
            <person name="Johnson M."/>
            <person name="Bhonagiri V."/>
            <person name="Nash W.E."/>
            <person name="Mardis E.R."/>
            <person name="Wilson R.K."/>
        </authorList>
    </citation>
    <scope>NUCLEOTIDE SEQUENCE [LARGE SCALE GENOMIC DNA]</scope>
    <source>
        <strain evidence="8 9">DSM 12042</strain>
    </source>
</reference>
<keyword evidence="7 8" id="KW-0560">Oxidoreductase</keyword>
<organism evidence="8 9">
    <name type="scientific">Holdemania filiformis DSM 12042</name>
    <dbReference type="NCBI Taxonomy" id="545696"/>
    <lineage>
        <taxon>Bacteria</taxon>
        <taxon>Bacillati</taxon>
        <taxon>Bacillota</taxon>
        <taxon>Erysipelotrichia</taxon>
        <taxon>Erysipelotrichales</taxon>
        <taxon>Erysipelotrichaceae</taxon>
        <taxon>Holdemania</taxon>
    </lineage>
</organism>
<evidence type="ECO:0000256" key="7">
    <source>
        <dbReference type="PIRNR" id="PIRNR000368"/>
    </source>
</evidence>
<name>B9YEC5_9FIRM</name>
<evidence type="ECO:0000256" key="6">
    <source>
        <dbReference type="ARBA" id="ARBA00023014"/>
    </source>
</evidence>
<dbReference type="HOGENOM" id="CLU_089926_0_0_9"/>
<keyword evidence="3" id="KW-0949">S-adenosyl-L-methionine</keyword>
<sequence>MAELRLSAPVQFDSIVDGEGLRAVVWTQGCPHGCPGCHNPQTHAFDGGTSVASESILEQLKAHFYLDGVTFSGGEPMAQAAACGELAWAVHQLGMNVWCYTGYTWEALMEAQDPDQRMFLEQIDVLIDGPFLLAQKSLNLRFRGSANQRLIDVQASLKAQHVVLAEKN</sequence>
<dbReference type="InterPro" id="IPR034457">
    <property type="entry name" value="Organic_radical-activating"/>
</dbReference>
<evidence type="ECO:0000256" key="3">
    <source>
        <dbReference type="ARBA" id="ARBA00022691"/>
    </source>
</evidence>
<dbReference type="CDD" id="cd01335">
    <property type="entry name" value="Radical_SAM"/>
    <property type="match status" value="1"/>
</dbReference>
<dbReference type="GO" id="GO:0004748">
    <property type="term" value="F:ribonucleoside-diphosphate reductase activity, thioredoxin disulfide as acceptor"/>
    <property type="evidence" value="ECO:0007669"/>
    <property type="project" value="TreeGrafter"/>
</dbReference>
<dbReference type="SFLD" id="SFLDG01063">
    <property type="entry name" value="activating_enzymes__group_1"/>
    <property type="match status" value="1"/>
</dbReference>
<dbReference type="GO" id="GO:0043365">
    <property type="term" value="F:[formate-C-acetyltransferase]-activating enzyme activity"/>
    <property type="evidence" value="ECO:0007669"/>
    <property type="project" value="InterPro"/>
</dbReference>
<keyword evidence="6" id="KW-0411">Iron-sulfur</keyword>
<dbReference type="EC" id="1.97.1.-" evidence="7"/>
<evidence type="ECO:0000256" key="2">
    <source>
        <dbReference type="ARBA" id="ARBA00022485"/>
    </source>
</evidence>
<evidence type="ECO:0000256" key="5">
    <source>
        <dbReference type="ARBA" id="ARBA00023004"/>
    </source>
</evidence>
<dbReference type="InterPro" id="IPR007197">
    <property type="entry name" value="rSAM"/>
</dbReference>